<protein>
    <recommendedName>
        <fullName evidence="3 6">Beta-lactamase</fullName>
        <ecNumber evidence="3 6">3.5.2.6</ecNumber>
    </recommendedName>
</protein>
<evidence type="ECO:0000256" key="6">
    <source>
        <dbReference type="RuleBase" id="RU361140"/>
    </source>
</evidence>
<evidence type="ECO:0000256" key="2">
    <source>
        <dbReference type="ARBA" id="ARBA00009009"/>
    </source>
</evidence>
<evidence type="ECO:0000259" key="8">
    <source>
        <dbReference type="Pfam" id="PF13354"/>
    </source>
</evidence>
<proteinExistence type="inferred from homology"/>
<dbReference type="InterPro" id="IPR012338">
    <property type="entry name" value="Beta-lactam/transpept-like"/>
</dbReference>
<evidence type="ECO:0000256" key="4">
    <source>
        <dbReference type="ARBA" id="ARBA00022801"/>
    </source>
</evidence>
<dbReference type="RefSeq" id="WP_084908287.1">
    <property type="nucleotide sequence ID" value="NZ_CP020738.1"/>
</dbReference>
<dbReference type="GO" id="GO:0008800">
    <property type="term" value="F:beta-lactamase activity"/>
    <property type="evidence" value="ECO:0007669"/>
    <property type="project" value="UniProtKB-UniRule"/>
</dbReference>
<evidence type="ECO:0000256" key="5">
    <source>
        <dbReference type="ARBA" id="ARBA00023251"/>
    </source>
</evidence>
<accession>A0A2A4FM08</accession>
<dbReference type="PROSITE" id="PS00146">
    <property type="entry name" value="BETA_LACTAMASE_A"/>
    <property type="match status" value="1"/>
</dbReference>
<evidence type="ECO:0000313" key="10">
    <source>
        <dbReference type="Proteomes" id="UP000217994"/>
    </source>
</evidence>
<dbReference type="GO" id="GO:0046677">
    <property type="term" value="P:response to antibiotic"/>
    <property type="evidence" value="ECO:0007669"/>
    <property type="project" value="UniProtKB-UniRule"/>
</dbReference>
<reference evidence="9 10" key="1">
    <citation type="submission" date="2017-01" db="EMBL/GenBank/DDBJ databases">
        <title>Whole-Genome Shotgun Sequencing of Two beta-Proteobacterial Species in Search of the Bulgecin Biosynthetic Cluster.</title>
        <authorList>
            <person name="Horsman M.E."/>
            <person name="Marous D.R."/>
            <person name="Li R."/>
            <person name="Oliver R.A."/>
            <person name="Byun B."/>
            <person name="Emrich S.J."/>
            <person name="Boggess B."/>
            <person name="Townsend C.A."/>
            <person name="Mobashery S."/>
        </authorList>
    </citation>
    <scope>NUCLEOTIDE SEQUENCE [LARGE SCALE GENOMIC DNA]</scope>
    <source>
        <strain evidence="9 10">ATCC 31433</strain>
    </source>
</reference>
<dbReference type="InterPro" id="IPR045155">
    <property type="entry name" value="Beta-lactam_cat"/>
</dbReference>
<keyword evidence="7" id="KW-0732">Signal</keyword>
<dbReference type="PANTHER" id="PTHR35333:SF3">
    <property type="entry name" value="BETA-LACTAMASE-TYPE TRANSPEPTIDASE FOLD CONTAINING PROTEIN"/>
    <property type="match status" value="1"/>
</dbReference>
<dbReference type="AlphaFoldDB" id="A0A2A4FM08"/>
<name>A0A2A4FM08_9BURK</name>
<feature type="chain" id="PRO_5012765650" description="Beta-lactamase" evidence="7">
    <location>
        <begin position="27"/>
        <end position="340"/>
    </location>
</feature>
<dbReference type="EC" id="3.5.2.6" evidence="3 6"/>
<comment type="caution">
    <text evidence="9">The sequence shown here is derived from an EMBL/GenBank/DDBJ whole genome shotgun (WGS) entry which is preliminary data.</text>
</comment>
<dbReference type="Gene3D" id="3.40.710.10">
    <property type="entry name" value="DD-peptidase/beta-lactamase superfamily"/>
    <property type="match status" value="1"/>
</dbReference>
<dbReference type="NCBIfam" id="NF033103">
    <property type="entry name" value="bla_class_A"/>
    <property type="match status" value="1"/>
</dbReference>
<gene>
    <name evidence="9" type="ORF">BZL54_04130</name>
</gene>
<feature type="domain" description="Beta-lactamase class A catalytic" evidence="8">
    <location>
        <begin position="58"/>
        <end position="310"/>
    </location>
</feature>
<dbReference type="EMBL" id="MTZU01000011">
    <property type="protein sequence ID" value="PCE33700.1"/>
    <property type="molecule type" value="Genomic_DNA"/>
</dbReference>
<dbReference type="Proteomes" id="UP000217994">
    <property type="component" value="Unassembled WGS sequence"/>
</dbReference>
<comment type="catalytic activity">
    <reaction evidence="1 6">
        <text>a beta-lactam + H2O = a substituted beta-amino acid</text>
        <dbReference type="Rhea" id="RHEA:20401"/>
        <dbReference type="ChEBI" id="CHEBI:15377"/>
        <dbReference type="ChEBI" id="CHEBI:35627"/>
        <dbReference type="ChEBI" id="CHEBI:140347"/>
        <dbReference type="EC" id="3.5.2.6"/>
    </reaction>
</comment>
<evidence type="ECO:0000256" key="1">
    <source>
        <dbReference type="ARBA" id="ARBA00001526"/>
    </source>
</evidence>
<keyword evidence="4 6" id="KW-0378">Hydrolase</keyword>
<comment type="similarity">
    <text evidence="2 6">Belongs to the class-A beta-lactamase family.</text>
</comment>
<dbReference type="SUPFAM" id="SSF56601">
    <property type="entry name" value="beta-lactamase/transpeptidase-like"/>
    <property type="match status" value="1"/>
</dbReference>
<dbReference type="GO" id="GO:0030655">
    <property type="term" value="P:beta-lactam antibiotic catabolic process"/>
    <property type="evidence" value="ECO:0007669"/>
    <property type="project" value="InterPro"/>
</dbReference>
<dbReference type="Pfam" id="PF13354">
    <property type="entry name" value="Beta-lactamase2"/>
    <property type="match status" value="1"/>
</dbReference>
<dbReference type="PANTHER" id="PTHR35333">
    <property type="entry name" value="BETA-LACTAMASE"/>
    <property type="match status" value="1"/>
</dbReference>
<dbReference type="GeneID" id="69005295"/>
<sequence length="340" mass="36201">MKHPFRSSITRIALCILCAATSPAHAARENAAAVASPHDRLQATLDRFARAAEPGTLGIAVFDMHGSAEWHVNGDRSFPMMSVFKAPLAAAVLDRVERGQLALNQRVTITRDQLRPGESDIRDTFQGDRMSFSVDALLHAAVSKSDNTAADALLKVVGGPGVVTAFLRAHGIDGMRVDMGESQVSELFRNLGAASAPPAGETAQQRKQRLQGGLQAYLSDSRNRSTPVAAADFLRKLSTGALLSATSTQYLMTLLREQTNPRRLRTGLPAGVTLADKCGTSPTVNGVTAAFNDIGVMTWPDGRRMIVAVFLTASPASRADRDRLFADLAKAVAQAASSSH</sequence>
<evidence type="ECO:0000313" key="9">
    <source>
        <dbReference type="EMBL" id="PCE33700.1"/>
    </source>
</evidence>
<evidence type="ECO:0000256" key="3">
    <source>
        <dbReference type="ARBA" id="ARBA00012865"/>
    </source>
</evidence>
<keyword evidence="5 6" id="KW-0046">Antibiotic resistance</keyword>
<dbReference type="InterPro" id="IPR000871">
    <property type="entry name" value="Beta-lactam_class-A"/>
</dbReference>
<feature type="signal peptide" evidence="7">
    <location>
        <begin position="1"/>
        <end position="26"/>
    </location>
</feature>
<dbReference type="InterPro" id="IPR023650">
    <property type="entry name" value="Beta-lactam_class-A_AS"/>
</dbReference>
<evidence type="ECO:0000256" key="7">
    <source>
        <dbReference type="SAM" id="SignalP"/>
    </source>
</evidence>
<dbReference type="PRINTS" id="PR00118">
    <property type="entry name" value="BLACTAMASEA"/>
</dbReference>
<organism evidence="9 10">
    <name type="scientific">Burkholderia ubonensis subsp. mesacidophila</name>
    <dbReference type="NCBI Taxonomy" id="265293"/>
    <lineage>
        <taxon>Bacteria</taxon>
        <taxon>Pseudomonadati</taxon>
        <taxon>Pseudomonadota</taxon>
        <taxon>Betaproteobacteria</taxon>
        <taxon>Burkholderiales</taxon>
        <taxon>Burkholderiaceae</taxon>
        <taxon>Burkholderia</taxon>
        <taxon>Burkholderia cepacia complex</taxon>
    </lineage>
</organism>